<dbReference type="RefSeq" id="WP_153499165.1">
    <property type="nucleotide sequence ID" value="NZ_JBMZXE010000026.1"/>
</dbReference>
<name>A0A6N7LTC2_9GAMM</name>
<comment type="similarity">
    <text evidence="2">Belongs to the UPF0382 family.</text>
</comment>
<evidence type="ECO:0000256" key="2">
    <source>
        <dbReference type="ARBA" id="ARBA00009694"/>
    </source>
</evidence>
<reference evidence="7 8" key="1">
    <citation type="submission" date="2019-10" db="EMBL/GenBank/DDBJ databases">
        <title>Alcanivorax sp.PA15-N-34 draft genome sequence.</title>
        <authorList>
            <person name="Liao X."/>
            <person name="Shao Z."/>
        </authorList>
    </citation>
    <scope>NUCLEOTIDE SEQUENCE [LARGE SCALE GENOMIC DNA]</scope>
    <source>
        <strain evidence="7 8">PA15-N-34</strain>
    </source>
</reference>
<organism evidence="7 8">
    <name type="scientific">Alcanivorax sediminis</name>
    <dbReference type="NCBI Taxonomy" id="2663008"/>
    <lineage>
        <taxon>Bacteria</taxon>
        <taxon>Pseudomonadati</taxon>
        <taxon>Pseudomonadota</taxon>
        <taxon>Gammaproteobacteria</taxon>
        <taxon>Oceanospirillales</taxon>
        <taxon>Alcanivoracaceae</taxon>
        <taxon>Alcanivorax</taxon>
    </lineage>
</organism>
<feature type="transmembrane region" description="Helical" evidence="6">
    <location>
        <begin position="95"/>
        <end position="119"/>
    </location>
</feature>
<keyword evidence="4 6" id="KW-1133">Transmembrane helix</keyword>
<evidence type="ECO:0000256" key="1">
    <source>
        <dbReference type="ARBA" id="ARBA00004141"/>
    </source>
</evidence>
<keyword evidence="5 6" id="KW-0472">Membrane</keyword>
<accession>A0A6N7LTC2</accession>
<evidence type="ECO:0000256" key="5">
    <source>
        <dbReference type="ARBA" id="ARBA00023136"/>
    </source>
</evidence>
<evidence type="ECO:0000313" key="8">
    <source>
        <dbReference type="Proteomes" id="UP000469421"/>
    </source>
</evidence>
<evidence type="ECO:0000256" key="3">
    <source>
        <dbReference type="ARBA" id="ARBA00022692"/>
    </source>
</evidence>
<dbReference type="Proteomes" id="UP000469421">
    <property type="component" value="Unassembled WGS sequence"/>
</dbReference>
<feature type="transmembrane region" description="Helical" evidence="6">
    <location>
        <begin position="70"/>
        <end position="89"/>
    </location>
</feature>
<protein>
    <submittedName>
        <fullName evidence="7">DUF423 domain-containing protein</fullName>
    </submittedName>
</protein>
<dbReference type="InterPro" id="IPR006696">
    <property type="entry name" value="DUF423"/>
</dbReference>
<evidence type="ECO:0000256" key="4">
    <source>
        <dbReference type="ARBA" id="ARBA00022989"/>
    </source>
</evidence>
<proteinExistence type="inferred from homology"/>
<evidence type="ECO:0000313" key="7">
    <source>
        <dbReference type="EMBL" id="MQX52424.1"/>
    </source>
</evidence>
<comment type="caution">
    <text evidence="7">The sequence shown here is derived from an EMBL/GenBank/DDBJ whole genome shotgun (WGS) entry which is preliminary data.</text>
</comment>
<feature type="transmembrane region" description="Helical" evidence="6">
    <location>
        <begin position="46"/>
        <end position="63"/>
    </location>
</feature>
<dbReference type="GO" id="GO:0005886">
    <property type="term" value="C:plasma membrane"/>
    <property type="evidence" value="ECO:0007669"/>
    <property type="project" value="TreeGrafter"/>
</dbReference>
<evidence type="ECO:0000256" key="6">
    <source>
        <dbReference type="SAM" id="Phobius"/>
    </source>
</evidence>
<keyword evidence="8" id="KW-1185">Reference proteome</keyword>
<dbReference type="PANTHER" id="PTHR43461:SF1">
    <property type="entry name" value="TRANSMEMBRANE PROTEIN 256"/>
    <property type="match status" value="1"/>
</dbReference>
<gene>
    <name evidence="7" type="ORF">GFN93_04130</name>
</gene>
<sequence length="122" mass="12849">MKVLLILGAINGALAVTLGAFGAHGLKNRVDESLLTTWSTASEYHFYHALALLLTGLLAKAFGASSMVTAGWVIFAGMVVFSGSLYVLVLSGQKWLGAITPLGGTALIIGWLMLAWSLFKHA</sequence>
<dbReference type="EMBL" id="WIRE01000001">
    <property type="protein sequence ID" value="MQX52424.1"/>
    <property type="molecule type" value="Genomic_DNA"/>
</dbReference>
<comment type="subcellular location">
    <subcellularLocation>
        <location evidence="1">Membrane</location>
        <topology evidence="1">Multi-pass membrane protein</topology>
    </subcellularLocation>
</comment>
<dbReference type="PANTHER" id="PTHR43461">
    <property type="entry name" value="TRANSMEMBRANE PROTEIN 256"/>
    <property type="match status" value="1"/>
</dbReference>
<dbReference type="AlphaFoldDB" id="A0A6N7LTC2"/>
<keyword evidence="3 6" id="KW-0812">Transmembrane</keyword>
<dbReference type="Pfam" id="PF04241">
    <property type="entry name" value="DUF423"/>
    <property type="match status" value="1"/>
</dbReference>